<dbReference type="Proteomes" id="UP001179952">
    <property type="component" value="Unassembled WGS sequence"/>
</dbReference>
<accession>A0AAV9BAJ4</accession>
<comment type="caution">
    <text evidence="1">The sequence shown here is derived from an EMBL/GenBank/DDBJ whole genome shotgun (WGS) entry which is preliminary data.</text>
</comment>
<dbReference type="AlphaFoldDB" id="A0AAV9BAJ4"/>
<organism evidence="1 2">
    <name type="scientific">Acorus gramineus</name>
    <name type="common">Dwarf sweet flag</name>
    <dbReference type="NCBI Taxonomy" id="55184"/>
    <lineage>
        <taxon>Eukaryota</taxon>
        <taxon>Viridiplantae</taxon>
        <taxon>Streptophyta</taxon>
        <taxon>Embryophyta</taxon>
        <taxon>Tracheophyta</taxon>
        <taxon>Spermatophyta</taxon>
        <taxon>Magnoliopsida</taxon>
        <taxon>Liliopsida</taxon>
        <taxon>Acoraceae</taxon>
        <taxon>Acorus</taxon>
    </lineage>
</organism>
<evidence type="ECO:0000313" key="2">
    <source>
        <dbReference type="Proteomes" id="UP001179952"/>
    </source>
</evidence>
<evidence type="ECO:0000313" key="1">
    <source>
        <dbReference type="EMBL" id="KAK1273355.1"/>
    </source>
</evidence>
<name>A0AAV9BAJ4_ACOGR</name>
<reference evidence="1" key="1">
    <citation type="journal article" date="2023" name="Nat. Commun.">
        <title>Diploid and tetraploid genomes of Acorus and the evolution of monocots.</title>
        <authorList>
            <person name="Ma L."/>
            <person name="Liu K.W."/>
            <person name="Li Z."/>
            <person name="Hsiao Y.Y."/>
            <person name="Qi Y."/>
            <person name="Fu T."/>
            <person name="Tang G.D."/>
            <person name="Zhang D."/>
            <person name="Sun W.H."/>
            <person name="Liu D.K."/>
            <person name="Li Y."/>
            <person name="Chen G.Z."/>
            <person name="Liu X.D."/>
            <person name="Liao X.Y."/>
            <person name="Jiang Y.T."/>
            <person name="Yu X."/>
            <person name="Hao Y."/>
            <person name="Huang J."/>
            <person name="Zhao X.W."/>
            <person name="Ke S."/>
            <person name="Chen Y.Y."/>
            <person name="Wu W.L."/>
            <person name="Hsu J.L."/>
            <person name="Lin Y.F."/>
            <person name="Huang M.D."/>
            <person name="Li C.Y."/>
            <person name="Huang L."/>
            <person name="Wang Z.W."/>
            <person name="Zhao X."/>
            <person name="Zhong W.Y."/>
            <person name="Peng D.H."/>
            <person name="Ahmad S."/>
            <person name="Lan S."/>
            <person name="Zhang J.S."/>
            <person name="Tsai W.C."/>
            <person name="Van de Peer Y."/>
            <person name="Liu Z.J."/>
        </authorList>
    </citation>
    <scope>NUCLEOTIDE SEQUENCE</scope>
    <source>
        <strain evidence="1">SCP</strain>
    </source>
</reference>
<proteinExistence type="predicted"/>
<keyword evidence="2" id="KW-1185">Reference proteome</keyword>
<reference evidence="1" key="2">
    <citation type="submission" date="2023-06" db="EMBL/GenBank/DDBJ databases">
        <authorList>
            <person name="Ma L."/>
            <person name="Liu K.-W."/>
            <person name="Li Z."/>
            <person name="Hsiao Y.-Y."/>
            <person name="Qi Y."/>
            <person name="Fu T."/>
            <person name="Tang G."/>
            <person name="Zhang D."/>
            <person name="Sun W.-H."/>
            <person name="Liu D.-K."/>
            <person name="Li Y."/>
            <person name="Chen G.-Z."/>
            <person name="Liu X.-D."/>
            <person name="Liao X.-Y."/>
            <person name="Jiang Y.-T."/>
            <person name="Yu X."/>
            <person name="Hao Y."/>
            <person name="Huang J."/>
            <person name="Zhao X.-W."/>
            <person name="Ke S."/>
            <person name="Chen Y.-Y."/>
            <person name="Wu W.-L."/>
            <person name="Hsu J.-L."/>
            <person name="Lin Y.-F."/>
            <person name="Huang M.-D."/>
            <person name="Li C.-Y."/>
            <person name="Huang L."/>
            <person name="Wang Z.-W."/>
            <person name="Zhao X."/>
            <person name="Zhong W.-Y."/>
            <person name="Peng D.-H."/>
            <person name="Ahmad S."/>
            <person name="Lan S."/>
            <person name="Zhang J.-S."/>
            <person name="Tsai W.-C."/>
            <person name="Van De Peer Y."/>
            <person name="Liu Z.-J."/>
        </authorList>
    </citation>
    <scope>NUCLEOTIDE SEQUENCE</scope>
    <source>
        <strain evidence="1">SCP</strain>
        <tissue evidence="1">Leaves</tissue>
    </source>
</reference>
<gene>
    <name evidence="1" type="ORF">QJS04_geneDACA012103</name>
</gene>
<dbReference type="EMBL" id="JAUJYN010000004">
    <property type="protein sequence ID" value="KAK1273355.1"/>
    <property type="molecule type" value="Genomic_DNA"/>
</dbReference>
<protein>
    <submittedName>
        <fullName evidence="1">Uncharacterized protein</fullName>
    </submittedName>
</protein>
<sequence>MEEEGADLGAFYRTVLSCLEWRSEAQYTAVKCGGHTLSSADIQKVVDLVIVWHLSGGFNFRRKDSGPVEKIEGAKLAMINRDALAGFTVSLKWSSKAM</sequence>